<keyword evidence="1" id="KW-0732">Signal</keyword>
<evidence type="ECO:0000256" key="1">
    <source>
        <dbReference type="SAM" id="SignalP"/>
    </source>
</evidence>
<sequence length="146" mass="15013">MIARAGSGWQTVLADLSLILFMVTAAAVQDAPAVPPAHSATNSGAPTAPPALADPVAVWRGVDAAELARWLKTQPADPRQRLTIVAPTDAAALALEMARGAGRPARLVIEPDGQGTPYATLTYDQSAGLARALQPASQPQSTGVDR</sequence>
<reference evidence="2" key="1">
    <citation type="journal article" date="2014" name="Int. J. Syst. Evol. Microbiol.">
        <title>Complete genome sequence of Corynebacterium casei LMG S-19264T (=DSM 44701T), isolated from a smear-ripened cheese.</title>
        <authorList>
            <consortium name="US DOE Joint Genome Institute (JGI-PGF)"/>
            <person name="Walter F."/>
            <person name="Albersmeier A."/>
            <person name="Kalinowski J."/>
            <person name="Ruckert C."/>
        </authorList>
    </citation>
    <scope>NUCLEOTIDE SEQUENCE</scope>
    <source>
        <strain evidence="2">KCTC 32422</strain>
    </source>
</reference>
<proteinExistence type="predicted"/>
<evidence type="ECO:0000313" key="2">
    <source>
        <dbReference type="EMBL" id="GHA06560.1"/>
    </source>
</evidence>
<reference evidence="2" key="2">
    <citation type="submission" date="2020-09" db="EMBL/GenBank/DDBJ databases">
        <authorList>
            <person name="Sun Q."/>
            <person name="Kim S."/>
        </authorList>
    </citation>
    <scope>NUCLEOTIDE SEQUENCE</scope>
    <source>
        <strain evidence="2">KCTC 32422</strain>
    </source>
</reference>
<dbReference type="RefSeq" id="WP_189542854.1">
    <property type="nucleotide sequence ID" value="NZ_BMZD01000010.1"/>
</dbReference>
<name>A0A918VKQ7_9SPHN</name>
<feature type="signal peptide" evidence="1">
    <location>
        <begin position="1"/>
        <end position="25"/>
    </location>
</feature>
<evidence type="ECO:0008006" key="4">
    <source>
        <dbReference type="Google" id="ProtNLM"/>
    </source>
</evidence>
<accession>A0A918VKQ7</accession>
<dbReference type="Proteomes" id="UP000634139">
    <property type="component" value="Unassembled WGS sequence"/>
</dbReference>
<organism evidence="2 3">
    <name type="scientific">Novosphingobium arvoryzae</name>
    <dbReference type="NCBI Taxonomy" id="1256514"/>
    <lineage>
        <taxon>Bacteria</taxon>
        <taxon>Pseudomonadati</taxon>
        <taxon>Pseudomonadota</taxon>
        <taxon>Alphaproteobacteria</taxon>
        <taxon>Sphingomonadales</taxon>
        <taxon>Sphingomonadaceae</taxon>
        <taxon>Novosphingobium</taxon>
    </lineage>
</organism>
<protein>
    <recommendedName>
        <fullName evidence="4">Biopolymer transporter ExbD</fullName>
    </recommendedName>
</protein>
<feature type="chain" id="PRO_5037840339" description="Biopolymer transporter ExbD" evidence="1">
    <location>
        <begin position="26"/>
        <end position="146"/>
    </location>
</feature>
<keyword evidence="3" id="KW-1185">Reference proteome</keyword>
<comment type="caution">
    <text evidence="2">The sequence shown here is derived from an EMBL/GenBank/DDBJ whole genome shotgun (WGS) entry which is preliminary data.</text>
</comment>
<gene>
    <name evidence="2" type="ORF">GCM10011617_29230</name>
</gene>
<dbReference type="EMBL" id="BMZD01000010">
    <property type="protein sequence ID" value="GHA06560.1"/>
    <property type="molecule type" value="Genomic_DNA"/>
</dbReference>
<dbReference type="AlphaFoldDB" id="A0A918VKQ7"/>
<evidence type="ECO:0000313" key="3">
    <source>
        <dbReference type="Proteomes" id="UP000634139"/>
    </source>
</evidence>